<gene>
    <name evidence="1" type="ORF">OLEA9_A063711</name>
</gene>
<dbReference type="Proteomes" id="UP000594638">
    <property type="component" value="Unassembled WGS sequence"/>
</dbReference>
<organism evidence="1 2">
    <name type="scientific">Olea europaea subsp. europaea</name>
    <dbReference type="NCBI Taxonomy" id="158383"/>
    <lineage>
        <taxon>Eukaryota</taxon>
        <taxon>Viridiplantae</taxon>
        <taxon>Streptophyta</taxon>
        <taxon>Embryophyta</taxon>
        <taxon>Tracheophyta</taxon>
        <taxon>Spermatophyta</taxon>
        <taxon>Magnoliopsida</taxon>
        <taxon>eudicotyledons</taxon>
        <taxon>Gunneridae</taxon>
        <taxon>Pentapetalae</taxon>
        <taxon>asterids</taxon>
        <taxon>lamiids</taxon>
        <taxon>Lamiales</taxon>
        <taxon>Oleaceae</taxon>
        <taxon>Oleeae</taxon>
        <taxon>Olea</taxon>
    </lineage>
</organism>
<evidence type="ECO:0000313" key="2">
    <source>
        <dbReference type="Proteomes" id="UP000594638"/>
    </source>
</evidence>
<reference evidence="1 2" key="1">
    <citation type="submission" date="2019-12" db="EMBL/GenBank/DDBJ databases">
        <authorList>
            <person name="Alioto T."/>
            <person name="Alioto T."/>
            <person name="Gomez Garrido J."/>
        </authorList>
    </citation>
    <scope>NUCLEOTIDE SEQUENCE [LARGE SCALE GENOMIC DNA]</scope>
</reference>
<evidence type="ECO:0000313" key="1">
    <source>
        <dbReference type="EMBL" id="CAA3013450.1"/>
    </source>
</evidence>
<comment type="caution">
    <text evidence="1">The sequence shown here is derived from an EMBL/GenBank/DDBJ whole genome shotgun (WGS) entry which is preliminary data.</text>
</comment>
<proteinExistence type="predicted"/>
<protein>
    <submittedName>
        <fullName evidence="1">Uncharacterized protein</fullName>
    </submittedName>
</protein>
<accession>A0A8S0U7Q4</accession>
<keyword evidence="2" id="KW-1185">Reference proteome</keyword>
<sequence>NKDYKDKDSSVIYIQYRMLFYDTFDSKKYVVTPMKLCRIGFDLFKDSDLEYLRNLIPLDNESSSSNDEVLDDKDKSSMDILGPCSGDKHKFASRKQKRKEKIKPRIVLLC</sequence>
<name>A0A8S0U7Q4_OLEEU</name>
<dbReference type="AlphaFoldDB" id="A0A8S0U7Q4"/>
<dbReference type="Gramene" id="OE9A063711T1">
    <property type="protein sequence ID" value="OE9A063711C1"/>
    <property type="gene ID" value="OE9A063711"/>
</dbReference>
<dbReference type="EMBL" id="CACTIH010007437">
    <property type="protein sequence ID" value="CAA3013450.1"/>
    <property type="molecule type" value="Genomic_DNA"/>
</dbReference>
<feature type="non-terminal residue" evidence="1">
    <location>
        <position position="1"/>
    </location>
</feature>